<dbReference type="HOGENOM" id="CLU_137811_0_0_9"/>
<dbReference type="KEGG" id="clt:CM240_1807"/>
<evidence type="ECO:0000313" key="2">
    <source>
        <dbReference type="Proteomes" id="UP000019426"/>
    </source>
</evidence>
<reference evidence="1 2" key="1">
    <citation type="submission" date="2013-11" db="EMBL/GenBank/DDBJ databases">
        <title>Complete genome sequence of Clostridum sp. M2/40.</title>
        <authorList>
            <person name="Wibberg D."/>
            <person name="Puehler A."/>
            <person name="Schlueter A."/>
        </authorList>
    </citation>
    <scope>NUCLEOTIDE SEQUENCE [LARGE SCALE GENOMIC DNA]</scope>
    <source>
        <strain evidence="2">M2/40</strain>
    </source>
</reference>
<evidence type="ECO:0008006" key="3">
    <source>
        <dbReference type="Google" id="ProtNLM"/>
    </source>
</evidence>
<dbReference type="Pfam" id="PF12788">
    <property type="entry name" value="YmaF"/>
    <property type="match status" value="1"/>
</dbReference>
<keyword evidence="2" id="KW-1185">Reference proteome</keyword>
<dbReference type="PATRIC" id="fig|1216932.3.peg.1803"/>
<organism evidence="1 2">
    <name type="scientific">Clostridium bornimense</name>
    <dbReference type="NCBI Taxonomy" id="1216932"/>
    <lineage>
        <taxon>Bacteria</taxon>
        <taxon>Bacillati</taxon>
        <taxon>Bacillota</taxon>
        <taxon>Clostridia</taxon>
        <taxon>Eubacteriales</taxon>
        <taxon>Clostridiaceae</taxon>
        <taxon>Clostridium</taxon>
    </lineage>
</organism>
<dbReference type="InterPro" id="IPR024307">
    <property type="entry name" value="YmaF"/>
</dbReference>
<dbReference type="eggNOG" id="ENOG5032U3S">
    <property type="taxonomic scope" value="Bacteria"/>
</dbReference>
<sequence>MSNENRCNRERNHNHEFIGSTKLAERGEERHNHRFAGVSSLAIPCGRSHYHVLETTTDSLDHIHKICVKTGLAVYLENGEHVHFVEASTSCSDGHSHCFEVATLISSPLV</sequence>
<dbReference type="STRING" id="1216932.CM240_1807"/>
<dbReference type="Proteomes" id="UP000019426">
    <property type="component" value="Chromosome M2/40_rep1"/>
</dbReference>
<name>W6SH22_9CLOT</name>
<accession>W6SH22</accession>
<proteinExistence type="predicted"/>
<gene>
    <name evidence="1" type="ORF">CM240_1807</name>
</gene>
<protein>
    <recommendedName>
        <fullName evidence="3">YmaF family protein</fullName>
    </recommendedName>
</protein>
<dbReference type="RefSeq" id="WP_044038514.1">
    <property type="nucleotide sequence ID" value="NZ_HG917868.1"/>
</dbReference>
<evidence type="ECO:0000313" key="1">
    <source>
        <dbReference type="EMBL" id="CDM68965.1"/>
    </source>
</evidence>
<dbReference type="OrthoDB" id="2967209at2"/>
<dbReference type="EMBL" id="HG917868">
    <property type="protein sequence ID" value="CDM68965.1"/>
    <property type="molecule type" value="Genomic_DNA"/>
</dbReference>
<dbReference type="AlphaFoldDB" id="W6SH22"/>